<protein>
    <recommendedName>
        <fullName evidence="3">Periplasmic heavy metal sensor</fullName>
    </recommendedName>
</protein>
<proteinExistence type="predicted"/>
<keyword evidence="2" id="KW-1185">Reference proteome</keyword>
<reference evidence="1 2" key="2">
    <citation type="journal article" date="2021" name="Int. J. Syst. Evol. Microbiol.">
        <title>Isolation and Polyphasic Characterization of Desulfuromonas versatilis sp. Nov., an Electrogenic Bacteria Capable of Versatile Metabolism Isolated from a Graphene Oxide-Reducing Enrichment Culture.</title>
        <authorList>
            <person name="Xie L."/>
            <person name="Yoshida N."/>
            <person name="Ishii S."/>
            <person name="Meng L."/>
        </authorList>
    </citation>
    <scope>NUCLEOTIDE SEQUENCE [LARGE SCALE GENOMIC DNA]</scope>
    <source>
        <strain evidence="1 2">NIT-T3</strain>
    </source>
</reference>
<dbReference type="PROSITE" id="PS51257">
    <property type="entry name" value="PROKAR_LIPOPROTEIN"/>
    <property type="match status" value="1"/>
</dbReference>
<reference evidence="1 2" key="1">
    <citation type="journal article" date="2016" name="C (Basel)">
        <title>Selective Growth of and Electricity Production by Marine Exoelectrogenic Bacteria in Self-Aggregated Hydrogel of Microbially Reduced Graphene Oxide.</title>
        <authorList>
            <person name="Yoshida N."/>
            <person name="Goto Y."/>
            <person name="Miyata Y."/>
        </authorList>
    </citation>
    <scope>NUCLEOTIDE SEQUENCE [LARGE SCALE GENOMIC DNA]</scope>
    <source>
        <strain evidence="1 2">NIT-T3</strain>
    </source>
</reference>
<dbReference type="Pfam" id="PF13801">
    <property type="entry name" value="Metal_resist"/>
    <property type="match status" value="1"/>
</dbReference>
<evidence type="ECO:0000313" key="2">
    <source>
        <dbReference type="Proteomes" id="UP001319827"/>
    </source>
</evidence>
<dbReference type="EMBL" id="AP024355">
    <property type="protein sequence ID" value="BCR06473.1"/>
    <property type="molecule type" value="Genomic_DNA"/>
</dbReference>
<dbReference type="Proteomes" id="UP001319827">
    <property type="component" value="Chromosome"/>
</dbReference>
<name>A0ABN6E2A4_9BACT</name>
<sequence>MRNITKSLVLLLVLGLTASLLGGCSHRHGHHGDPDKMVEKMLKHLERGLDKIDASDQQREQIRLIAGQIAEDAKQLHQENARERGSMVAALLADAPDREGLHQRLDARALTLTEFGHRSLDRLLEINAILTPEQRAELQQCLAEAHGTAR</sequence>
<dbReference type="RefSeq" id="WP_221249850.1">
    <property type="nucleotide sequence ID" value="NZ_AP024355.1"/>
</dbReference>
<dbReference type="InterPro" id="IPR025961">
    <property type="entry name" value="Metal_resist"/>
</dbReference>
<organism evidence="1 2">
    <name type="scientific">Desulfuromonas versatilis</name>
    <dbReference type="NCBI Taxonomy" id="2802975"/>
    <lineage>
        <taxon>Bacteria</taxon>
        <taxon>Pseudomonadati</taxon>
        <taxon>Thermodesulfobacteriota</taxon>
        <taxon>Desulfuromonadia</taxon>
        <taxon>Desulfuromonadales</taxon>
        <taxon>Desulfuromonadaceae</taxon>
        <taxon>Desulfuromonas</taxon>
    </lineage>
</organism>
<evidence type="ECO:0008006" key="3">
    <source>
        <dbReference type="Google" id="ProtNLM"/>
    </source>
</evidence>
<evidence type="ECO:0000313" key="1">
    <source>
        <dbReference type="EMBL" id="BCR06473.1"/>
    </source>
</evidence>
<dbReference type="Gene3D" id="1.20.120.1490">
    <property type="match status" value="1"/>
</dbReference>
<accession>A0ABN6E2A4</accession>
<gene>
    <name evidence="1" type="ORF">DESUT3_35420</name>
</gene>